<comment type="similarity">
    <text evidence="2">Belongs to the peptidase S49 family.</text>
</comment>
<keyword evidence="6" id="KW-0472">Membrane</keyword>
<dbReference type="GO" id="GO:0016020">
    <property type="term" value="C:membrane"/>
    <property type="evidence" value="ECO:0007669"/>
    <property type="project" value="UniProtKB-SubCell"/>
</dbReference>
<dbReference type="InterPro" id="IPR004634">
    <property type="entry name" value="Pept_S49_pIV"/>
</dbReference>
<name>A0A1C0APV1_9ACTN</name>
<proteinExistence type="inferred from homology"/>
<sequence>MSIKDVLGTIVGDKPVVLELDVARGVLVAKPTTPAQALQLINSASMAALRDHLAAAAEDPRVLGLVVHSVPSQLQLAHVEELAGIVEAFDEKKPTMAWAESFGELVGGLAAYRLATATRDIWVQPTGMLSIGGVELSITLLKGMLTKVGLEPQFGQRHEYKTAADTYAADHVTDANREMMQRIGQSLVDALVGDIARRRGIPAEQVWEGVNSAPVAPERALELGLIDHVGYRDEAYAAALDAWGARPEQLLFAHRYTSKAALAKRLRPGQPKIGLVTLRGAIVTGRGQRSPLGGEQAGADVVDEHLRAALRDDDIKAVVFDVDSPGGSAVASDFIHRSVSRLREAGKPVVARMGAVAASGGYYVSMGSDEIVAHAATLTGSIGVLGGKVVTQGLYDKLGLIRETLPFGAGASLMSDASPFSDDEWERLNTWLDRVYRDFTTLAAQDRRMDYEHLEQLARGRVWTGADAKERGLVDHVGGRTLAVERACALADVDRKRAKVVHVGDSGILALIKPATSSEAAAGTAGLPDAEGLLSDLAGRAGLRSDGVLSLPWQLRVR</sequence>
<dbReference type="GO" id="GO:0006465">
    <property type="term" value="P:signal peptide processing"/>
    <property type="evidence" value="ECO:0007669"/>
    <property type="project" value="InterPro"/>
</dbReference>
<dbReference type="PIRSF" id="PIRSF001217">
    <property type="entry name" value="Protease_4_SppA"/>
    <property type="match status" value="1"/>
</dbReference>
<keyword evidence="4" id="KW-0378">Hydrolase</keyword>
<evidence type="ECO:0000256" key="1">
    <source>
        <dbReference type="ARBA" id="ARBA00004370"/>
    </source>
</evidence>
<dbReference type="InterPro" id="IPR047272">
    <property type="entry name" value="S49_SppA_C"/>
</dbReference>
<dbReference type="NCBIfam" id="TIGR00706">
    <property type="entry name" value="SppA_dom"/>
    <property type="match status" value="1"/>
</dbReference>
<evidence type="ECO:0000313" key="8">
    <source>
        <dbReference type="Proteomes" id="UP000093501"/>
    </source>
</evidence>
<dbReference type="InterPro" id="IPR047217">
    <property type="entry name" value="S49_SppA_67K_type_N"/>
</dbReference>
<dbReference type="InterPro" id="IPR004635">
    <property type="entry name" value="Pept_S49_SppA"/>
</dbReference>
<dbReference type="PANTHER" id="PTHR33209">
    <property type="entry name" value="PROTEASE 4"/>
    <property type="match status" value="1"/>
</dbReference>
<organism evidence="7 8">
    <name type="scientific">Tessaracoccus lapidicaptus</name>
    <dbReference type="NCBI Taxonomy" id="1427523"/>
    <lineage>
        <taxon>Bacteria</taxon>
        <taxon>Bacillati</taxon>
        <taxon>Actinomycetota</taxon>
        <taxon>Actinomycetes</taxon>
        <taxon>Propionibacteriales</taxon>
        <taxon>Propionibacteriaceae</taxon>
        <taxon>Tessaracoccus</taxon>
    </lineage>
</organism>
<comment type="caution">
    <text evidence="7">The sequence shown here is derived from an EMBL/GenBank/DDBJ whole genome shotgun (WGS) entry which is preliminary data.</text>
</comment>
<dbReference type="InterPro" id="IPR002142">
    <property type="entry name" value="Peptidase_S49"/>
</dbReference>
<evidence type="ECO:0000256" key="6">
    <source>
        <dbReference type="ARBA" id="ARBA00023136"/>
    </source>
</evidence>
<dbReference type="PANTHER" id="PTHR33209:SF1">
    <property type="entry name" value="PEPTIDASE S49 DOMAIN-CONTAINING PROTEIN"/>
    <property type="match status" value="1"/>
</dbReference>
<comment type="subcellular location">
    <subcellularLocation>
        <location evidence="1">Membrane</location>
    </subcellularLocation>
</comment>
<dbReference type="Pfam" id="PF01343">
    <property type="entry name" value="Peptidase_S49"/>
    <property type="match status" value="2"/>
</dbReference>
<protein>
    <submittedName>
        <fullName evidence="7">Uncharacterized protein</fullName>
    </submittedName>
</protein>
<dbReference type="Proteomes" id="UP000093501">
    <property type="component" value="Unassembled WGS sequence"/>
</dbReference>
<evidence type="ECO:0000256" key="3">
    <source>
        <dbReference type="ARBA" id="ARBA00022670"/>
    </source>
</evidence>
<dbReference type="SUPFAM" id="SSF52096">
    <property type="entry name" value="ClpP/crotonase"/>
    <property type="match status" value="2"/>
</dbReference>
<evidence type="ECO:0000313" key="7">
    <source>
        <dbReference type="EMBL" id="OCL36421.1"/>
    </source>
</evidence>
<dbReference type="GO" id="GO:0008236">
    <property type="term" value="F:serine-type peptidase activity"/>
    <property type="evidence" value="ECO:0007669"/>
    <property type="project" value="UniProtKB-KW"/>
</dbReference>
<keyword evidence="8" id="KW-1185">Reference proteome</keyword>
<dbReference type="CDD" id="cd07018">
    <property type="entry name" value="S49_SppA_67K_type"/>
    <property type="match status" value="1"/>
</dbReference>
<evidence type="ECO:0000256" key="4">
    <source>
        <dbReference type="ARBA" id="ARBA00022801"/>
    </source>
</evidence>
<reference evidence="8" key="1">
    <citation type="submission" date="2016-07" db="EMBL/GenBank/DDBJ databases">
        <authorList>
            <person name="Florea S."/>
            <person name="Webb J.S."/>
            <person name="Jaromczyk J."/>
            <person name="Schardl C.L."/>
        </authorList>
    </citation>
    <scope>NUCLEOTIDE SEQUENCE [LARGE SCALE GENOMIC DNA]</scope>
    <source>
        <strain evidence="8">IPBSL-7</strain>
    </source>
</reference>
<dbReference type="RefSeq" id="WP_068750652.1">
    <property type="nucleotide sequence ID" value="NZ_LR214441.1"/>
</dbReference>
<dbReference type="CDD" id="cd07023">
    <property type="entry name" value="S49_Sppa_N_C"/>
    <property type="match status" value="1"/>
</dbReference>
<keyword evidence="3" id="KW-0645">Protease</keyword>
<dbReference type="EMBL" id="MBQD01000011">
    <property type="protein sequence ID" value="OCL36421.1"/>
    <property type="molecule type" value="Genomic_DNA"/>
</dbReference>
<accession>A0A1C0APV1</accession>
<evidence type="ECO:0000256" key="2">
    <source>
        <dbReference type="ARBA" id="ARBA00008683"/>
    </source>
</evidence>
<gene>
    <name evidence="7" type="ORF">BCR15_00680</name>
</gene>
<dbReference type="InterPro" id="IPR029045">
    <property type="entry name" value="ClpP/crotonase-like_dom_sf"/>
</dbReference>
<evidence type="ECO:0000256" key="5">
    <source>
        <dbReference type="ARBA" id="ARBA00022825"/>
    </source>
</evidence>
<dbReference type="Gene3D" id="3.90.226.10">
    <property type="entry name" value="2-enoyl-CoA Hydratase, Chain A, domain 1"/>
    <property type="match status" value="3"/>
</dbReference>
<dbReference type="AlphaFoldDB" id="A0A1C0APV1"/>
<keyword evidence="5" id="KW-0720">Serine protease</keyword>